<protein>
    <submittedName>
        <fullName evidence="7">Protein PHOSPHATE STARVATION RESPONSE 1-like isoform X1</fullName>
    </submittedName>
</protein>
<dbReference type="InterPro" id="IPR009057">
    <property type="entry name" value="Homeodomain-like_sf"/>
</dbReference>
<organism evidence="6 7">
    <name type="scientific">Sesamum indicum</name>
    <name type="common">Oriental sesame</name>
    <name type="synonym">Sesamum orientale</name>
    <dbReference type="NCBI Taxonomy" id="4182"/>
    <lineage>
        <taxon>Eukaryota</taxon>
        <taxon>Viridiplantae</taxon>
        <taxon>Streptophyta</taxon>
        <taxon>Embryophyta</taxon>
        <taxon>Tracheophyta</taxon>
        <taxon>Spermatophyta</taxon>
        <taxon>Magnoliopsida</taxon>
        <taxon>eudicotyledons</taxon>
        <taxon>Gunneridae</taxon>
        <taxon>Pentapetalae</taxon>
        <taxon>asterids</taxon>
        <taxon>lamiids</taxon>
        <taxon>Lamiales</taxon>
        <taxon>Pedaliaceae</taxon>
        <taxon>Sesamum</taxon>
    </lineage>
</organism>
<evidence type="ECO:0000256" key="3">
    <source>
        <dbReference type="ARBA" id="ARBA00023163"/>
    </source>
</evidence>
<reference evidence="7" key="1">
    <citation type="submission" date="2025-08" db="UniProtKB">
        <authorList>
            <consortium name="RefSeq"/>
        </authorList>
    </citation>
    <scope>IDENTIFICATION</scope>
</reference>
<dbReference type="FunFam" id="1.10.10.60:FF:000002">
    <property type="entry name" value="Myb family transcription factor"/>
    <property type="match status" value="1"/>
</dbReference>
<dbReference type="InterPro" id="IPR001005">
    <property type="entry name" value="SANT/Myb"/>
</dbReference>
<dbReference type="GeneID" id="110012405"/>
<sequence length="210" mass="24079">MFICRVEMENSQRSSIRVRKYRKSSSPRLRWTPDLHHLFVEAVHKLGGKHKATPKKIMQMMDVRGLKISHIKSHLQMYRNMNASVDSDELLAIRMYQEKRSDCVALLPLRQGLREPPIHRKQAKGKSTCQGRRKIAQNPRNLFSHQYHIQVQGKKGSTGNADTKRDQIPRANVELAEGSVLNFWGIPNHQPSQSTNNAPLINLDLTISSN</sequence>
<keyword evidence="4" id="KW-0539">Nucleus</keyword>
<dbReference type="InterPro" id="IPR006447">
    <property type="entry name" value="Myb_dom_plants"/>
</dbReference>
<dbReference type="KEGG" id="sind:110012405"/>
<comment type="subcellular location">
    <subcellularLocation>
        <location evidence="1">Nucleus</location>
    </subcellularLocation>
</comment>
<keyword evidence="6" id="KW-1185">Reference proteome</keyword>
<evidence type="ECO:0000256" key="1">
    <source>
        <dbReference type="ARBA" id="ARBA00004123"/>
    </source>
</evidence>
<dbReference type="GO" id="GO:0003677">
    <property type="term" value="F:DNA binding"/>
    <property type="evidence" value="ECO:0007669"/>
    <property type="project" value="InterPro"/>
</dbReference>
<dbReference type="SUPFAM" id="SSF46689">
    <property type="entry name" value="Homeodomain-like"/>
    <property type="match status" value="1"/>
</dbReference>
<dbReference type="Gene3D" id="1.10.10.60">
    <property type="entry name" value="Homeodomain-like"/>
    <property type="match status" value="1"/>
</dbReference>
<feature type="domain" description="HTH myb-type" evidence="5">
    <location>
        <begin position="23"/>
        <end position="83"/>
    </location>
</feature>
<dbReference type="NCBIfam" id="TIGR01557">
    <property type="entry name" value="myb_SHAQKYF"/>
    <property type="match status" value="1"/>
</dbReference>
<evidence type="ECO:0000256" key="4">
    <source>
        <dbReference type="ARBA" id="ARBA00023242"/>
    </source>
</evidence>
<proteinExistence type="predicted"/>
<dbReference type="AlphaFoldDB" id="A0A8M8V608"/>
<dbReference type="OrthoDB" id="551907at2759"/>
<dbReference type="Proteomes" id="UP000504604">
    <property type="component" value="Linkage group LG8"/>
</dbReference>
<evidence type="ECO:0000313" key="6">
    <source>
        <dbReference type="Proteomes" id="UP000504604"/>
    </source>
</evidence>
<name>A0A8M8V608_SESIN</name>
<keyword evidence="2" id="KW-0805">Transcription regulation</keyword>
<dbReference type="RefSeq" id="XP_020551506.1">
    <property type="nucleotide sequence ID" value="XM_020695847.1"/>
</dbReference>
<dbReference type="PROSITE" id="PS51294">
    <property type="entry name" value="HTH_MYB"/>
    <property type="match status" value="1"/>
</dbReference>
<dbReference type="Pfam" id="PF00249">
    <property type="entry name" value="Myb_DNA-binding"/>
    <property type="match status" value="1"/>
</dbReference>
<dbReference type="PANTHER" id="PTHR31314:SF113">
    <property type="entry name" value="MYB FAMILY TRANSCRIPTION FACTOR MPH1"/>
    <property type="match status" value="1"/>
</dbReference>
<evidence type="ECO:0000259" key="5">
    <source>
        <dbReference type="PROSITE" id="PS51294"/>
    </source>
</evidence>
<evidence type="ECO:0000256" key="2">
    <source>
        <dbReference type="ARBA" id="ARBA00023015"/>
    </source>
</evidence>
<dbReference type="GO" id="GO:0005634">
    <property type="term" value="C:nucleus"/>
    <property type="evidence" value="ECO:0007669"/>
    <property type="project" value="UniProtKB-SubCell"/>
</dbReference>
<dbReference type="InterPro" id="IPR046955">
    <property type="entry name" value="PHR1-like"/>
</dbReference>
<evidence type="ECO:0000313" key="7">
    <source>
        <dbReference type="RefSeq" id="XP_020551506.1"/>
    </source>
</evidence>
<keyword evidence="3" id="KW-0804">Transcription</keyword>
<accession>A0A8M8V608</accession>
<dbReference type="GO" id="GO:0003700">
    <property type="term" value="F:DNA-binding transcription factor activity"/>
    <property type="evidence" value="ECO:0007669"/>
    <property type="project" value="InterPro"/>
</dbReference>
<gene>
    <name evidence="7" type="primary">LOC110012405</name>
</gene>
<dbReference type="PANTHER" id="PTHR31314">
    <property type="entry name" value="MYB FAMILY TRANSCRIPTION FACTOR PHL7-LIKE"/>
    <property type="match status" value="1"/>
</dbReference>
<dbReference type="InterPro" id="IPR017930">
    <property type="entry name" value="Myb_dom"/>
</dbReference>